<protein>
    <submittedName>
        <fullName evidence="2">Uncharacterized protein</fullName>
    </submittedName>
</protein>
<dbReference type="AlphaFoldDB" id="A0A822ATF6"/>
<name>A0A822ATF6_9BILA</name>
<comment type="caution">
    <text evidence="2">The sequence shown here is derived from an EMBL/GenBank/DDBJ whole genome shotgun (WGS) entry which is preliminary data.</text>
</comment>
<dbReference type="Proteomes" id="UP000663848">
    <property type="component" value="Unassembled WGS sequence"/>
</dbReference>
<proteinExistence type="predicted"/>
<reference evidence="2" key="1">
    <citation type="submission" date="2021-02" db="EMBL/GenBank/DDBJ databases">
        <authorList>
            <person name="Nowell W R."/>
        </authorList>
    </citation>
    <scope>NUCLEOTIDE SEQUENCE</scope>
</reference>
<feature type="non-terminal residue" evidence="2">
    <location>
        <position position="1"/>
    </location>
</feature>
<sequence>ALLRSLSYDSASIDNETVKLKMHQYEEDMAELTRQHLAVYRERLEDSKKQLDMKISALELRRSSIETRSTNHF</sequence>
<evidence type="ECO:0000313" key="2">
    <source>
        <dbReference type="EMBL" id="CAF5002030.1"/>
    </source>
</evidence>
<organism evidence="2 3">
    <name type="scientific">Rotaria socialis</name>
    <dbReference type="NCBI Taxonomy" id="392032"/>
    <lineage>
        <taxon>Eukaryota</taxon>
        <taxon>Metazoa</taxon>
        <taxon>Spiralia</taxon>
        <taxon>Gnathifera</taxon>
        <taxon>Rotifera</taxon>
        <taxon>Eurotatoria</taxon>
        <taxon>Bdelloidea</taxon>
        <taxon>Philodinida</taxon>
        <taxon>Philodinidae</taxon>
        <taxon>Rotaria</taxon>
    </lineage>
</organism>
<feature type="non-terminal residue" evidence="2">
    <location>
        <position position="73"/>
    </location>
</feature>
<gene>
    <name evidence="2" type="ORF">QYT958_LOCUS38223</name>
</gene>
<keyword evidence="1" id="KW-0175">Coiled coil</keyword>
<evidence type="ECO:0000256" key="1">
    <source>
        <dbReference type="SAM" id="Coils"/>
    </source>
</evidence>
<accession>A0A822ATF6</accession>
<evidence type="ECO:0000313" key="3">
    <source>
        <dbReference type="Proteomes" id="UP000663848"/>
    </source>
</evidence>
<dbReference type="EMBL" id="CAJOBR010033159">
    <property type="protein sequence ID" value="CAF5002030.1"/>
    <property type="molecule type" value="Genomic_DNA"/>
</dbReference>
<feature type="coiled-coil region" evidence="1">
    <location>
        <begin position="15"/>
        <end position="61"/>
    </location>
</feature>